<evidence type="ECO:0000313" key="1">
    <source>
        <dbReference type="EMBL" id="KYN40034.1"/>
    </source>
</evidence>
<organism evidence="1 2">
    <name type="scientific">Trachymyrmex septentrionalis</name>
    <dbReference type="NCBI Taxonomy" id="34720"/>
    <lineage>
        <taxon>Eukaryota</taxon>
        <taxon>Metazoa</taxon>
        <taxon>Ecdysozoa</taxon>
        <taxon>Arthropoda</taxon>
        <taxon>Hexapoda</taxon>
        <taxon>Insecta</taxon>
        <taxon>Pterygota</taxon>
        <taxon>Neoptera</taxon>
        <taxon>Endopterygota</taxon>
        <taxon>Hymenoptera</taxon>
        <taxon>Apocrita</taxon>
        <taxon>Aculeata</taxon>
        <taxon>Formicoidea</taxon>
        <taxon>Formicidae</taxon>
        <taxon>Myrmicinae</taxon>
        <taxon>Trachymyrmex</taxon>
    </lineage>
</organism>
<reference evidence="1 2" key="1">
    <citation type="submission" date="2016-03" db="EMBL/GenBank/DDBJ databases">
        <title>Trachymyrmex septentrionalis WGS genome.</title>
        <authorList>
            <person name="Nygaard S."/>
            <person name="Hu H."/>
            <person name="Boomsma J."/>
            <person name="Zhang G."/>
        </authorList>
    </citation>
    <scope>NUCLEOTIDE SEQUENCE [LARGE SCALE GENOMIC DNA]</scope>
    <source>
        <strain evidence="1">Tsep2-gDNA-1</strain>
        <tissue evidence="1">Whole body</tissue>
    </source>
</reference>
<evidence type="ECO:0000313" key="2">
    <source>
        <dbReference type="Proteomes" id="UP000078541"/>
    </source>
</evidence>
<sequence>QELCIDDGDTESDGGLMKPVTTYLSTILCPCARLSHLFQATKNASSAISVLGINKGQRTF</sequence>
<dbReference type="AlphaFoldDB" id="A0A151JXX8"/>
<protein>
    <submittedName>
        <fullName evidence="1">Uncharacterized protein</fullName>
    </submittedName>
</protein>
<proteinExistence type="predicted"/>
<accession>A0A151JXX8</accession>
<dbReference type="Proteomes" id="UP000078541">
    <property type="component" value="Unassembled WGS sequence"/>
</dbReference>
<gene>
    <name evidence="1" type="ORF">ALC56_05561</name>
</gene>
<dbReference type="EMBL" id="KQ981546">
    <property type="protein sequence ID" value="KYN40034.1"/>
    <property type="molecule type" value="Genomic_DNA"/>
</dbReference>
<name>A0A151JXX8_9HYME</name>
<keyword evidence="2" id="KW-1185">Reference proteome</keyword>
<feature type="non-terminal residue" evidence="1">
    <location>
        <position position="1"/>
    </location>
</feature>